<evidence type="ECO:0000313" key="1">
    <source>
        <dbReference type="EMBL" id="GAI82696.1"/>
    </source>
</evidence>
<dbReference type="Gene3D" id="1.10.8.540">
    <property type="entry name" value="FHIPEP family, domain 3"/>
    <property type="match status" value="1"/>
</dbReference>
<sequence length="152" mass="17331">MLDNLSINYPKVVEELVPKVIPLGTVQKVLQKLLRERISIRDFLTILEVMADYAPMTKNVDILTGRVRESLSRTITKQYQDDDGNITVGMLSPEVEDKINNAIQHTEYESYVSADPNFVQEIVVSVQKFVNTCTPKGLQPIILDLYQRLLHT</sequence>
<dbReference type="PANTHER" id="PTHR30161:SF1">
    <property type="entry name" value="FLAGELLAR BIOSYNTHESIS PROTEIN FLHA-RELATED"/>
    <property type="match status" value="1"/>
</dbReference>
<gene>
    <name evidence="1" type="ORF">S12H4_14544</name>
</gene>
<dbReference type="InterPro" id="IPR001712">
    <property type="entry name" value="T3SS_FHIPEP"/>
</dbReference>
<protein>
    <submittedName>
        <fullName evidence="1">Uncharacterized protein</fullName>
    </submittedName>
</protein>
<name>X1SU82_9ZZZZ</name>
<comment type="caution">
    <text evidence="1">The sequence shown here is derived from an EMBL/GenBank/DDBJ whole genome shotgun (WGS) entry which is preliminary data.</text>
</comment>
<dbReference type="GO" id="GO:0005886">
    <property type="term" value="C:plasma membrane"/>
    <property type="evidence" value="ECO:0007669"/>
    <property type="project" value="TreeGrafter"/>
</dbReference>
<dbReference type="GO" id="GO:0044780">
    <property type="term" value="P:bacterial-type flagellum assembly"/>
    <property type="evidence" value="ECO:0007669"/>
    <property type="project" value="TreeGrafter"/>
</dbReference>
<dbReference type="AlphaFoldDB" id="X1SU82"/>
<dbReference type="Pfam" id="PF00771">
    <property type="entry name" value="FHIPEP"/>
    <property type="match status" value="1"/>
</dbReference>
<dbReference type="PANTHER" id="PTHR30161">
    <property type="entry name" value="FLAGELLAR EXPORT PROTEIN, MEMBRANE FLHA SUBUNIT-RELATED"/>
    <property type="match status" value="1"/>
</dbReference>
<dbReference type="GO" id="GO:0009306">
    <property type="term" value="P:protein secretion"/>
    <property type="evidence" value="ECO:0007669"/>
    <property type="project" value="InterPro"/>
</dbReference>
<dbReference type="EMBL" id="BARW01006932">
    <property type="protein sequence ID" value="GAI82696.1"/>
    <property type="molecule type" value="Genomic_DNA"/>
</dbReference>
<dbReference type="Gene3D" id="3.40.50.12790">
    <property type="entry name" value="FHIPEP family, domain 4"/>
    <property type="match status" value="1"/>
</dbReference>
<accession>X1SU82</accession>
<reference evidence="1" key="1">
    <citation type="journal article" date="2014" name="Front. Microbiol.">
        <title>High frequency of phylogenetically diverse reductive dehalogenase-homologous genes in deep subseafloor sedimentary metagenomes.</title>
        <authorList>
            <person name="Kawai M."/>
            <person name="Futagami T."/>
            <person name="Toyoda A."/>
            <person name="Takaki Y."/>
            <person name="Nishi S."/>
            <person name="Hori S."/>
            <person name="Arai W."/>
            <person name="Tsubouchi T."/>
            <person name="Morono Y."/>
            <person name="Uchiyama I."/>
            <person name="Ito T."/>
            <person name="Fujiyama A."/>
            <person name="Inagaki F."/>
            <person name="Takami H."/>
        </authorList>
    </citation>
    <scope>NUCLEOTIDE SEQUENCE</scope>
    <source>
        <strain evidence="1">Expedition CK06-06</strain>
    </source>
</reference>
<organism evidence="1">
    <name type="scientific">marine sediment metagenome</name>
    <dbReference type="NCBI Taxonomy" id="412755"/>
    <lineage>
        <taxon>unclassified sequences</taxon>
        <taxon>metagenomes</taxon>
        <taxon>ecological metagenomes</taxon>
    </lineage>
</organism>
<dbReference type="InterPro" id="IPR042193">
    <property type="entry name" value="FHIPEP_3"/>
</dbReference>
<proteinExistence type="predicted"/>
<dbReference type="InterPro" id="IPR042196">
    <property type="entry name" value="FHIPEP_4"/>
</dbReference>